<name>A0A819K648_9BILA</name>
<dbReference type="Proteomes" id="UP000663866">
    <property type="component" value="Unassembled WGS sequence"/>
</dbReference>
<dbReference type="Proteomes" id="UP000663856">
    <property type="component" value="Unassembled WGS sequence"/>
</dbReference>
<sequence>MTIDECTNECGSDSKESTSQEDDEKQSNGLYSWNDDDNVENDIEDNNGINLLSQTTNIRLQSIKGVRDIINSELKDSYFLVNIDGKRKYLHKNTALWYLTDEKQKLSSDRLKRVMEN</sequence>
<keyword evidence="4" id="KW-1185">Reference proteome</keyword>
<gene>
    <name evidence="3" type="ORF">OVN521_LOCUS11721</name>
    <name evidence="2" type="ORF">WKI299_LOCUS31577</name>
</gene>
<feature type="region of interest" description="Disordered" evidence="1">
    <location>
        <begin position="1"/>
        <end position="39"/>
    </location>
</feature>
<dbReference type="AlphaFoldDB" id="A0A819K648"/>
<protein>
    <submittedName>
        <fullName evidence="3">Uncharacterized protein</fullName>
    </submittedName>
</protein>
<evidence type="ECO:0000256" key="1">
    <source>
        <dbReference type="SAM" id="MobiDB-lite"/>
    </source>
</evidence>
<evidence type="ECO:0000313" key="4">
    <source>
        <dbReference type="Proteomes" id="UP000663866"/>
    </source>
</evidence>
<dbReference type="EMBL" id="CAJOBG010001582">
    <property type="protein sequence ID" value="CAF3941758.1"/>
    <property type="molecule type" value="Genomic_DNA"/>
</dbReference>
<evidence type="ECO:0000313" key="3">
    <source>
        <dbReference type="EMBL" id="CAF3941758.1"/>
    </source>
</evidence>
<comment type="caution">
    <text evidence="3">The sequence shown here is derived from an EMBL/GenBank/DDBJ whole genome shotgun (WGS) entry which is preliminary data.</text>
</comment>
<accession>A0A819K648</accession>
<dbReference type="EMBL" id="CAJNRF010014463">
    <property type="protein sequence ID" value="CAF2157061.1"/>
    <property type="molecule type" value="Genomic_DNA"/>
</dbReference>
<proteinExistence type="predicted"/>
<reference evidence="3" key="1">
    <citation type="submission" date="2021-02" db="EMBL/GenBank/DDBJ databases">
        <authorList>
            <person name="Nowell W R."/>
        </authorList>
    </citation>
    <scope>NUCLEOTIDE SEQUENCE</scope>
</reference>
<organism evidence="3 4">
    <name type="scientific">Rotaria magnacalcarata</name>
    <dbReference type="NCBI Taxonomy" id="392030"/>
    <lineage>
        <taxon>Eukaryota</taxon>
        <taxon>Metazoa</taxon>
        <taxon>Spiralia</taxon>
        <taxon>Gnathifera</taxon>
        <taxon>Rotifera</taxon>
        <taxon>Eurotatoria</taxon>
        <taxon>Bdelloidea</taxon>
        <taxon>Philodinida</taxon>
        <taxon>Philodinidae</taxon>
        <taxon>Rotaria</taxon>
    </lineage>
</organism>
<evidence type="ECO:0000313" key="2">
    <source>
        <dbReference type="EMBL" id="CAF2157061.1"/>
    </source>
</evidence>